<evidence type="ECO:0000256" key="1">
    <source>
        <dbReference type="ARBA" id="ARBA00022729"/>
    </source>
</evidence>
<dbReference type="PANTHER" id="PTHR31836">
    <property type="match status" value="1"/>
</dbReference>
<dbReference type="AlphaFoldDB" id="A0A0H2RGJ4"/>
<dbReference type="EMBL" id="KQ086019">
    <property type="protein sequence ID" value="KLO10692.1"/>
    <property type="molecule type" value="Genomic_DNA"/>
</dbReference>
<evidence type="ECO:0000313" key="2">
    <source>
        <dbReference type="EMBL" id="KLO10692.1"/>
    </source>
</evidence>
<dbReference type="OrthoDB" id="623670at2759"/>
<evidence type="ECO:0000313" key="3">
    <source>
        <dbReference type="Proteomes" id="UP000053477"/>
    </source>
</evidence>
<keyword evidence="1" id="KW-0732">Signal</keyword>
<protein>
    <submittedName>
        <fullName evidence="2">Uncharacterized protein</fullName>
    </submittedName>
</protein>
<sequence>MSNSKTRVDKRSGDARFTFFDVGLGACGIVNTDSDYIVALNVEQWDGGSHCFKKINMNYNGKTTTAQITDMCPSCPYKALDLSPSLFGFLASKDLGIIYGDWNF</sequence>
<dbReference type="PANTHER" id="PTHR31836:SF28">
    <property type="entry name" value="SRCR DOMAIN-CONTAINING PROTEIN-RELATED"/>
    <property type="match status" value="1"/>
</dbReference>
<accession>A0A0H2RGJ4</accession>
<reference evidence="2 3" key="1">
    <citation type="submission" date="2015-04" db="EMBL/GenBank/DDBJ databases">
        <title>Complete genome sequence of Schizopora paradoxa KUC8140, a cosmopolitan wood degrader in East Asia.</title>
        <authorList>
            <consortium name="DOE Joint Genome Institute"/>
            <person name="Min B."/>
            <person name="Park H."/>
            <person name="Jang Y."/>
            <person name="Kim J.-J."/>
            <person name="Kim K.H."/>
            <person name="Pangilinan J."/>
            <person name="Lipzen A."/>
            <person name="Riley R."/>
            <person name="Grigoriev I.V."/>
            <person name="Spatafora J.W."/>
            <person name="Choi I.-G."/>
        </authorList>
    </citation>
    <scope>NUCLEOTIDE SEQUENCE [LARGE SCALE GENOMIC DNA]</scope>
    <source>
        <strain evidence="2 3">KUC8140</strain>
    </source>
</reference>
<dbReference type="Proteomes" id="UP000053477">
    <property type="component" value="Unassembled WGS sequence"/>
</dbReference>
<dbReference type="SUPFAM" id="SSF50685">
    <property type="entry name" value="Barwin-like endoglucanases"/>
    <property type="match status" value="1"/>
</dbReference>
<keyword evidence="3" id="KW-1185">Reference proteome</keyword>
<dbReference type="CDD" id="cd22191">
    <property type="entry name" value="DPBB_RlpA_EXP_N-like"/>
    <property type="match status" value="1"/>
</dbReference>
<feature type="non-terminal residue" evidence="2">
    <location>
        <position position="104"/>
    </location>
</feature>
<gene>
    <name evidence="2" type="ORF">SCHPADRAFT_832118</name>
</gene>
<dbReference type="InParanoid" id="A0A0H2RGJ4"/>
<dbReference type="InterPro" id="IPR051477">
    <property type="entry name" value="Expansin_CellWall"/>
</dbReference>
<dbReference type="Gene3D" id="2.40.40.10">
    <property type="entry name" value="RlpA-like domain"/>
    <property type="match status" value="1"/>
</dbReference>
<dbReference type="STRING" id="27342.A0A0H2RGJ4"/>
<name>A0A0H2RGJ4_9AGAM</name>
<proteinExistence type="predicted"/>
<organism evidence="2 3">
    <name type="scientific">Schizopora paradoxa</name>
    <dbReference type="NCBI Taxonomy" id="27342"/>
    <lineage>
        <taxon>Eukaryota</taxon>
        <taxon>Fungi</taxon>
        <taxon>Dikarya</taxon>
        <taxon>Basidiomycota</taxon>
        <taxon>Agaricomycotina</taxon>
        <taxon>Agaricomycetes</taxon>
        <taxon>Hymenochaetales</taxon>
        <taxon>Schizoporaceae</taxon>
        <taxon>Schizopora</taxon>
    </lineage>
</organism>
<dbReference type="InterPro" id="IPR036908">
    <property type="entry name" value="RlpA-like_sf"/>
</dbReference>